<feature type="domain" description="Transposase IS204/IS1001/IS1096/IS1165 DDE" evidence="1">
    <location>
        <begin position="410"/>
        <end position="529"/>
    </location>
</feature>
<reference evidence="3 4" key="1">
    <citation type="submission" date="2018-02" db="EMBL/GenBank/DDBJ databases">
        <title>8 Nocardia nova and 1 Nocardia cyriacigeorgica strain used for evolution to TMP-SMX.</title>
        <authorList>
            <person name="Mehta H."/>
            <person name="Weng J."/>
            <person name="Shamoo Y."/>
        </authorList>
    </citation>
    <scope>NUCLEOTIDE SEQUENCE [LARGE SCALE GENOMIC DNA]</scope>
    <source>
        <strain evidence="3 4">ATCC 33727</strain>
    </source>
</reference>
<dbReference type="EMBL" id="PYHS01000047">
    <property type="protein sequence ID" value="PSR57506.1"/>
    <property type="molecule type" value="Genomic_DNA"/>
</dbReference>
<feature type="domain" description="Transposase IS204/IS1001/IS1096/IS1165 zinc-finger" evidence="2">
    <location>
        <begin position="45"/>
        <end position="87"/>
    </location>
</feature>
<proteinExistence type="predicted"/>
<evidence type="ECO:0000259" key="1">
    <source>
        <dbReference type="Pfam" id="PF01610"/>
    </source>
</evidence>
<protein>
    <submittedName>
        <fullName evidence="3">ISL3 family transposase</fullName>
    </submittedName>
</protein>
<comment type="caution">
    <text evidence="3">The sequence shown here is derived from an EMBL/GenBank/DDBJ whole genome shotgun (WGS) entry which is preliminary data.</text>
</comment>
<dbReference type="Proteomes" id="UP000241647">
    <property type="component" value="Unassembled WGS sequence"/>
</dbReference>
<dbReference type="AlphaFoldDB" id="A0A2T2YPU5"/>
<dbReference type="NCBIfam" id="NF033550">
    <property type="entry name" value="transpos_ISL3"/>
    <property type="match status" value="1"/>
</dbReference>
<dbReference type="InterPro" id="IPR029261">
    <property type="entry name" value="Transposase_Znf"/>
</dbReference>
<dbReference type="Pfam" id="PF01610">
    <property type="entry name" value="DDE_Tnp_ISL3"/>
    <property type="match status" value="2"/>
</dbReference>
<accession>A0A2T2YPU5</accession>
<gene>
    <name evidence="3" type="ORF">C8259_34655</name>
</gene>
<dbReference type="PANTHER" id="PTHR33498:SF1">
    <property type="entry name" value="TRANSPOSASE FOR INSERTION SEQUENCE ELEMENT IS1557"/>
    <property type="match status" value="1"/>
</dbReference>
<dbReference type="InterPro" id="IPR047951">
    <property type="entry name" value="Transpos_ISL3"/>
</dbReference>
<evidence type="ECO:0000313" key="3">
    <source>
        <dbReference type="EMBL" id="PSR57506.1"/>
    </source>
</evidence>
<name>A0A2T2YPU5_9NOCA</name>
<feature type="domain" description="Transposase IS204/IS1001/IS1096/IS1165 DDE" evidence="1">
    <location>
        <begin position="163"/>
        <end position="267"/>
    </location>
</feature>
<organism evidence="3 4">
    <name type="scientific">Nocardia nova</name>
    <dbReference type="NCBI Taxonomy" id="37330"/>
    <lineage>
        <taxon>Bacteria</taxon>
        <taxon>Bacillati</taxon>
        <taxon>Actinomycetota</taxon>
        <taxon>Actinomycetes</taxon>
        <taxon>Mycobacteriales</taxon>
        <taxon>Nocardiaceae</taxon>
        <taxon>Nocardia</taxon>
    </lineage>
</organism>
<dbReference type="Pfam" id="PF14690">
    <property type="entry name" value="Zn_ribbon_ISL3"/>
    <property type="match status" value="1"/>
</dbReference>
<sequence>MVLDDVAKHVVSLLFPHLSAVRIDGVSTTSGGIVFDASTCGSSADCTRCGCHSSVVHSRYRRTIVDLAVSGREVVIRLMVRRFRCEAAHCERRIFSEQVPGLAVRYQRRSPLVTELLTRVGLALGGRPGARMARQLAVEVSRSTLLGLVRSIRLPAVGELVEVGVDDWAIRRGHVYGTVVIDMRTHRPVDLLPDRTSDTLAAWLAQHPGIRVVCRDRGGPYADGASRGAPQAIQIADRWHLLLNLTAAVDKVVRAHRKCLREDDEHAAVAQPAPTLASQSPASARRVAATRQRHAEIHALVAKGVGPTAIAKALNLDGKTVRRYRLAGTADQLLTSAPRRGSALDPHVPYLAGRWEDGCSNARLLFGELRQRGYRGSERSVRRLIHTWRENTAPAPVWTAKPPITARQLTSLFMRPRHKLTADELADLHHALDHCDTLRELEELVTGFADMLRHRRGQQLDDWINQAKAGSIPQLRGFADGLLKDYDAVRNGLTLPWNSGAVEGAVCRIKAYKRAMYGRANFDLLRTRVLAQ</sequence>
<evidence type="ECO:0000313" key="4">
    <source>
        <dbReference type="Proteomes" id="UP000241647"/>
    </source>
</evidence>
<dbReference type="PANTHER" id="PTHR33498">
    <property type="entry name" value="TRANSPOSASE FOR INSERTION SEQUENCE ELEMENT IS1557"/>
    <property type="match status" value="1"/>
</dbReference>
<dbReference type="InterPro" id="IPR002560">
    <property type="entry name" value="Transposase_DDE"/>
</dbReference>
<evidence type="ECO:0000259" key="2">
    <source>
        <dbReference type="Pfam" id="PF14690"/>
    </source>
</evidence>